<dbReference type="InterPro" id="IPR009072">
    <property type="entry name" value="Histone-fold"/>
</dbReference>
<dbReference type="OrthoDB" id="636685at2759"/>
<feature type="region of interest" description="Disordered" evidence="3">
    <location>
        <begin position="136"/>
        <end position="197"/>
    </location>
</feature>
<keyword evidence="6" id="KW-1185">Reference proteome</keyword>
<dbReference type="AlphaFoldDB" id="A0A1B8GX52"/>
<comment type="subcellular location">
    <subcellularLocation>
        <location evidence="1">Nucleus</location>
    </subcellularLocation>
</comment>
<feature type="compositionally biased region" description="Basic and acidic residues" evidence="3">
    <location>
        <begin position="181"/>
        <end position="190"/>
    </location>
</feature>
<evidence type="ECO:0000256" key="2">
    <source>
        <dbReference type="ARBA" id="ARBA00023242"/>
    </source>
</evidence>
<dbReference type="GO" id="GO:0046982">
    <property type="term" value="F:protein heterodimerization activity"/>
    <property type="evidence" value="ECO:0007669"/>
    <property type="project" value="InterPro"/>
</dbReference>
<reference evidence="5 6" key="1">
    <citation type="submission" date="2016-03" db="EMBL/GenBank/DDBJ databases">
        <title>Comparative genomics of Pseudogymnoascus destructans, the fungus causing white-nose syndrome of bats.</title>
        <authorList>
            <person name="Palmer J.M."/>
            <person name="Drees K.P."/>
            <person name="Foster J.T."/>
            <person name="Lindner D.L."/>
        </authorList>
    </citation>
    <scope>NUCLEOTIDE SEQUENCE [LARGE SCALE GENOMIC DNA]</scope>
    <source>
        <strain evidence="5 6">UAMH 10579</strain>
    </source>
</reference>
<dbReference type="InterPro" id="IPR050568">
    <property type="entry name" value="Transcr_DNA_Rep_Reg"/>
</dbReference>
<dbReference type="SUPFAM" id="SSF47113">
    <property type="entry name" value="Histone-fold"/>
    <property type="match status" value="1"/>
</dbReference>
<dbReference type="CDD" id="cd23645">
    <property type="entry name" value="HFD_Dpb3-like"/>
    <property type="match status" value="1"/>
</dbReference>
<keyword evidence="2" id="KW-0539">Nucleus</keyword>
<feature type="compositionally biased region" description="Acidic residues" evidence="3">
    <location>
        <begin position="151"/>
        <end position="161"/>
    </location>
</feature>
<feature type="domain" description="Transcription factor CBF/NF-Y/archaeal histone" evidence="4">
    <location>
        <begin position="17"/>
        <end position="82"/>
    </location>
</feature>
<reference evidence="6" key="2">
    <citation type="journal article" date="2018" name="Nat. Commun.">
        <title>Extreme sensitivity to ultraviolet light in the fungal pathogen causing white-nose syndrome of bats.</title>
        <authorList>
            <person name="Palmer J.M."/>
            <person name="Drees K.P."/>
            <person name="Foster J.T."/>
            <person name="Lindner D.L."/>
        </authorList>
    </citation>
    <scope>NUCLEOTIDE SEQUENCE [LARGE SCALE GENOMIC DNA]</scope>
    <source>
        <strain evidence="6">UAMH 10579</strain>
    </source>
</reference>
<dbReference type="GO" id="GO:0008623">
    <property type="term" value="C:CHRAC"/>
    <property type="evidence" value="ECO:0007669"/>
    <property type="project" value="TreeGrafter"/>
</dbReference>
<dbReference type="Gene3D" id="1.10.20.10">
    <property type="entry name" value="Histone, subunit A"/>
    <property type="match status" value="1"/>
</dbReference>
<evidence type="ECO:0000256" key="1">
    <source>
        <dbReference type="ARBA" id="ARBA00004123"/>
    </source>
</evidence>
<evidence type="ECO:0000259" key="4">
    <source>
        <dbReference type="Pfam" id="PF00808"/>
    </source>
</evidence>
<evidence type="ECO:0000313" key="5">
    <source>
        <dbReference type="EMBL" id="OBU00408.1"/>
    </source>
</evidence>
<dbReference type="STRING" id="342668.A0A1B8GX52"/>
<dbReference type="Pfam" id="PF00808">
    <property type="entry name" value="CBFD_NFYB_HMF"/>
    <property type="match status" value="1"/>
</dbReference>
<feature type="compositionally biased region" description="Polar residues" evidence="3">
    <location>
        <begin position="167"/>
        <end position="178"/>
    </location>
</feature>
<dbReference type="RefSeq" id="XP_018134140.1">
    <property type="nucleotide sequence ID" value="XM_018271119.2"/>
</dbReference>
<dbReference type="EMBL" id="KV460209">
    <property type="protein sequence ID" value="OBU00408.1"/>
    <property type="molecule type" value="Genomic_DNA"/>
</dbReference>
<sequence>MPSSAIPPRGDTTGTSQLPLSRVKRLIALDPDIAACSNPAAFLIALATESFIQHLSTSAHSVVRSERKPRKNIQYRDLAAAVARMDTLEFLSDVVPRTVTFKEVKAKKAREGKENGEPGLDAGQTTLAAKGFEAVVAETQNGRRESVQVDGTEDADDEDADPERQLQMESQDARTSFGSEPRQKKGRTDGDGDVDMS</sequence>
<accession>A0A1B8GX52</accession>
<dbReference type="GO" id="GO:0006261">
    <property type="term" value="P:DNA-templated DNA replication"/>
    <property type="evidence" value="ECO:0007669"/>
    <property type="project" value="TreeGrafter"/>
</dbReference>
<organism evidence="5 6">
    <name type="scientific">Pseudogymnoascus verrucosus</name>
    <dbReference type="NCBI Taxonomy" id="342668"/>
    <lineage>
        <taxon>Eukaryota</taxon>
        <taxon>Fungi</taxon>
        <taxon>Dikarya</taxon>
        <taxon>Ascomycota</taxon>
        <taxon>Pezizomycotina</taxon>
        <taxon>Leotiomycetes</taxon>
        <taxon>Thelebolales</taxon>
        <taxon>Thelebolaceae</taxon>
        <taxon>Pseudogymnoascus</taxon>
    </lineage>
</organism>
<evidence type="ECO:0000313" key="6">
    <source>
        <dbReference type="Proteomes" id="UP000091956"/>
    </source>
</evidence>
<dbReference type="PANTHER" id="PTHR10252">
    <property type="entry name" value="HISTONE-LIKE TRANSCRIPTION FACTOR CCAAT-RELATED"/>
    <property type="match status" value="1"/>
</dbReference>
<dbReference type="GeneID" id="28834986"/>
<proteinExistence type="predicted"/>
<dbReference type="InterPro" id="IPR003958">
    <property type="entry name" value="CBFA_NFYB_domain"/>
</dbReference>
<dbReference type="PANTHER" id="PTHR10252:SF54">
    <property type="entry name" value="CHROMATIN ACCESSIBILITY COMPLEX PROTEIN 1"/>
    <property type="match status" value="1"/>
</dbReference>
<gene>
    <name evidence="5" type="ORF">VE01_01600</name>
</gene>
<dbReference type="Proteomes" id="UP000091956">
    <property type="component" value="Unassembled WGS sequence"/>
</dbReference>
<name>A0A1B8GX52_9PEZI</name>
<evidence type="ECO:0000256" key="3">
    <source>
        <dbReference type="SAM" id="MobiDB-lite"/>
    </source>
</evidence>
<protein>
    <recommendedName>
        <fullName evidence="4">Transcription factor CBF/NF-Y/archaeal histone domain-containing protein</fullName>
    </recommendedName>
</protein>